<evidence type="ECO:0000313" key="3">
    <source>
        <dbReference type="Proteomes" id="UP000243378"/>
    </source>
</evidence>
<evidence type="ECO:0000256" key="1">
    <source>
        <dbReference type="SAM" id="Phobius"/>
    </source>
</evidence>
<dbReference type="AlphaFoldDB" id="A0A1G7GRL9"/>
<dbReference type="STRING" id="640205.SAMN05216381_0306"/>
<keyword evidence="1" id="KW-1133">Transmembrane helix</keyword>
<organism evidence="2 3">
    <name type="scientific">Phytopseudomonas seleniipraecipitans</name>
    <dbReference type="NCBI Taxonomy" id="640205"/>
    <lineage>
        <taxon>Bacteria</taxon>
        <taxon>Pseudomonadati</taxon>
        <taxon>Pseudomonadota</taxon>
        <taxon>Gammaproteobacteria</taxon>
        <taxon>Pseudomonadales</taxon>
        <taxon>Pseudomonadaceae</taxon>
        <taxon>Phytopseudomonas</taxon>
    </lineage>
</organism>
<sequence length="119" mass="13112">MTRSWTLLRRLAVVLLTLSAVYAALFLGALYWATPTMVIHNHSGVEVQVEARWDAQRKQLPALSPGAKRRFKVAGESAMGFVVNYPDGRQISSKPVYFTTATTVTAVVTDSSVEVRSEL</sequence>
<dbReference type="RefSeq" id="WP_092363847.1">
    <property type="nucleotide sequence ID" value="NZ_FNBM01000001.1"/>
</dbReference>
<name>A0A1G7GRL9_9GAMM</name>
<gene>
    <name evidence="2" type="ORF">SAMN05216381_0306</name>
</gene>
<dbReference type="EMBL" id="FNBM01000001">
    <property type="protein sequence ID" value="SDE90795.1"/>
    <property type="molecule type" value="Genomic_DNA"/>
</dbReference>
<keyword evidence="1" id="KW-0472">Membrane</keyword>
<evidence type="ECO:0000313" key="2">
    <source>
        <dbReference type="EMBL" id="SDE90795.1"/>
    </source>
</evidence>
<feature type="transmembrane region" description="Helical" evidence="1">
    <location>
        <begin position="12"/>
        <end position="33"/>
    </location>
</feature>
<keyword evidence="1" id="KW-0812">Transmembrane</keyword>
<reference evidence="2 3" key="1">
    <citation type="submission" date="2016-10" db="EMBL/GenBank/DDBJ databases">
        <authorList>
            <person name="de Groot N.N."/>
        </authorList>
    </citation>
    <scope>NUCLEOTIDE SEQUENCE [LARGE SCALE GENOMIC DNA]</scope>
    <source>
        <strain evidence="2 3">LMG 25475</strain>
    </source>
</reference>
<dbReference type="OrthoDB" id="6899160at2"/>
<dbReference type="Proteomes" id="UP000243378">
    <property type="component" value="Unassembled WGS sequence"/>
</dbReference>
<accession>A0A1G7GRL9</accession>
<proteinExistence type="predicted"/>
<protein>
    <submittedName>
        <fullName evidence="2">Uncharacterized protein</fullName>
    </submittedName>
</protein>